<dbReference type="InterPro" id="IPR003593">
    <property type="entry name" value="AAA+_ATPase"/>
</dbReference>
<feature type="domain" description="ABC transporter" evidence="4">
    <location>
        <begin position="6"/>
        <end position="226"/>
    </location>
</feature>
<dbReference type="GO" id="GO:0005524">
    <property type="term" value="F:ATP binding"/>
    <property type="evidence" value="ECO:0007669"/>
    <property type="project" value="UniProtKB-KW"/>
</dbReference>
<protein>
    <submittedName>
        <fullName evidence="5">ABC transporter ATP-binding protein</fullName>
    </submittedName>
</protein>
<dbReference type="SUPFAM" id="SSF52540">
    <property type="entry name" value="P-loop containing nucleoside triphosphate hydrolases"/>
    <property type="match status" value="1"/>
</dbReference>
<keyword evidence="2" id="KW-0547">Nucleotide-binding</keyword>
<keyword evidence="3 5" id="KW-0067">ATP-binding</keyword>
<dbReference type="InterPro" id="IPR017871">
    <property type="entry name" value="ABC_transporter-like_CS"/>
</dbReference>
<accession>A0ABR7KZU0</accession>
<dbReference type="EMBL" id="JABVED010000001">
    <property type="protein sequence ID" value="MBC6445951.1"/>
    <property type="molecule type" value="Genomic_DNA"/>
</dbReference>
<keyword evidence="1" id="KW-0813">Transport</keyword>
<dbReference type="InterPro" id="IPR003439">
    <property type="entry name" value="ABC_transporter-like_ATP-bd"/>
</dbReference>
<evidence type="ECO:0000256" key="3">
    <source>
        <dbReference type="ARBA" id="ARBA00022840"/>
    </source>
</evidence>
<dbReference type="InterPro" id="IPR017911">
    <property type="entry name" value="MacB-like_ATP-bd"/>
</dbReference>
<organism evidence="5 6">
    <name type="scientific">Actinokineospora xionganensis</name>
    <dbReference type="NCBI Taxonomy" id="2684470"/>
    <lineage>
        <taxon>Bacteria</taxon>
        <taxon>Bacillati</taxon>
        <taxon>Actinomycetota</taxon>
        <taxon>Actinomycetes</taxon>
        <taxon>Pseudonocardiales</taxon>
        <taxon>Pseudonocardiaceae</taxon>
        <taxon>Actinokineospora</taxon>
    </lineage>
</organism>
<comment type="caution">
    <text evidence="5">The sequence shown here is derived from an EMBL/GenBank/DDBJ whole genome shotgun (WGS) entry which is preliminary data.</text>
</comment>
<reference evidence="5 6" key="1">
    <citation type="submission" date="2020-06" db="EMBL/GenBank/DDBJ databases">
        <title>Actinokineospora xiongansis sp. nov., isolated from soil of Baiyangdian.</title>
        <authorList>
            <person name="Zhang X."/>
        </authorList>
    </citation>
    <scope>NUCLEOTIDE SEQUENCE [LARGE SCALE GENOMIC DNA]</scope>
    <source>
        <strain evidence="5 6">HBU206404</strain>
    </source>
</reference>
<dbReference type="Gene3D" id="3.40.50.300">
    <property type="entry name" value="P-loop containing nucleotide triphosphate hydrolases"/>
    <property type="match status" value="1"/>
</dbReference>
<keyword evidence="6" id="KW-1185">Reference proteome</keyword>
<evidence type="ECO:0000259" key="4">
    <source>
        <dbReference type="PROSITE" id="PS50893"/>
    </source>
</evidence>
<name>A0ABR7KZU0_9PSEU</name>
<evidence type="ECO:0000256" key="2">
    <source>
        <dbReference type="ARBA" id="ARBA00022741"/>
    </source>
</evidence>
<evidence type="ECO:0000313" key="6">
    <source>
        <dbReference type="Proteomes" id="UP000734823"/>
    </source>
</evidence>
<dbReference type="InterPro" id="IPR027417">
    <property type="entry name" value="P-loop_NTPase"/>
</dbReference>
<dbReference type="InterPro" id="IPR015854">
    <property type="entry name" value="ABC_transpr_LolD-like"/>
</dbReference>
<dbReference type="RefSeq" id="WP_187218334.1">
    <property type="nucleotide sequence ID" value="NZ_JABVED010000001.1"/>
</dbReference>
<dbReference type="SMART" id="SM00382">
    <property type="entry name" value="AAA"/>
    <property type="match status" value="1"/>
</dbReference>
<sequence length="226" mass="24075">MSTELLRATGLRKRFGGVVAVDSIDLHINEAEFVAIVGRSGSGKSTLLNLIAGLDLPDEGEIRFAGELLRANDEDALADWRAEHVGLVFQAFHLIPTLSALDNAAVPLLPRRSTEAARAAARERLDQVGLGNRVTHRPAQLSGGEQQRVAIARALVGNPKLLLADEPTGNLDTKTGKEILDLFARLRADTGTATVLITHDENVAAAADRRISIQDGKVLAEAGEGK</sequence>
<dbReference type="Proteomes" id="UP000734823">
    <property type="component" value="Unassembled WGS sequence"/>
</dbReference>
<gene>
    <name evidence="5" type="ORF">GPZ80_02040</name>
</gene>
<dbReference type="PROSITE" id="PS50893">
    <property type="entry name" value="ABC_TRANSPORTER_2"/>
    <property type="match status" value="1"/>
</dbReference>
<dbReference type="Pfam" id="PF00005">
    <property type="entry name" value="ABC_tran"/>
    <property type="match status" value="1"/>
</dbReference>
<evidence type="ECO:0000313" key="5">
    <source>
        <dbReference type="EMBL" id="MBC6445951.1"/>
    </source>
</evidence>
<proteinExistence type="predicted"/>
<dbReference type="PANTHER" id="PTHR24220">
    <property type="entry name" value="IMPORT ATP-BINDING PROTEIN"/>
    <property type="match status" value="1"/>
</dbReference>
<dbReference type="CDD" id="cd03255">
    <property type="entry name" value="ABC_MJ0796_LolCDE_FtsE"/>
    <property type="match status" value="1"/>
</dbReference>
<evidence type="ECO:0000256" key="1">
    <source>
        <dbReference type="ARBA" id="ARBA00022448"/>
    </source>
</evidence>
<dbReference type="PROSITE" id="PS00211">
    <property type="entry name" value="ABC_TRANSPORTER_1"/>
    <property type="match status" value="1"/>
</dbReference>